<dbReference type="InterPro" id="IPR035595">
    <property type="entry name" value="UDP_glycos_trans_CS"/>
</dbReference>
<dbReference type="FunFam" id="3.40.50.2000:FF:000056">
    <property type="entry name" value="Glycosyltransferase"/>
    <property type="match status" value="1"/>
</dbReference>
<organism evidence="6">
    <name type="scientific">Crocus sativus</name>
    <name type="common">Saffron</name>
    <dbReference type="NCBI Taxonomy" id="82528"/>
    <lineage>
        <taxon>Eukaryota</taxon>
        <taxon>Viridiplantae</taxon>
        <taxon>Streptophyta</taxon>
        <taxon>Embryophyta</taxon>
        <taxon>Tracheophyta</taxon>
        <taxon>Spermatophyta</taxon>
        <taxon>Magnoliopsida</taxon>
        <taxon>Liliopsida</taxon>
        <taxon>Asparagales</taxon>
        <taxon>Iridaceae</taxon>
        <taxon>Crocoideae</taxon>
        <taxon>Croceae</taxon>
        <taxon>Crocus</taxon>
    </lineage>
</organism>
<name>I7ICE3_CROSA</name>
<reference evidence="6" key="1">
    <citation type="journal article" date="2012" name="Plant Physiol.">
        <title>Characterization of a Glucosyltransferase Enzyme Involved in the Formation of Kaempferol and Quercetin Sophorosides in Crocus sativus.</title>
        <authorList>
            <person name="Trapero A."/>
            <person name="Ahrazem O."/>
            <person name="Rubio-Moraga A."/>
            <person name="Jimeno M.L."/>
            <person name="Gomez M.D."/>
            <person name="Gomez-Gomez L."/>
        </authorList>
    </citation>
    <scope>NUCLEOTIDE SEQUENCE</scope>
    <source>
        <tissue evidence="6">Stigma</tissue>
    </source>
</reference>
<dbReference type="AlphaFoldDB" id="I7ICE3"/>
<accession>I7ICE3</accession>
<dbReference type="PROSITE" id="PS00375">
    <property type="entry name" value="UDPGT"/>
    <property type="match status" value="1"/>
</dbReference>
<dbReference type="EMBL" id="HE793682">
    <property type="protein sequence ID" value="CCG85331.1"/>
    <property type="molecule type" value="mRNA"/>
</dbReference>
<sequence length="472" mass="52091">MQISLVFFPAWSAGHLTSMLEFSKLLLTTNADVNISITFLLIKLPYRTFSSASLASMESLSSSGLQVHFHQLPEVDLPENSDGPEDTASTYFQLYTPHVRAFLSSHPNPVSAFLIDFFATSLIYVATEFSVPTFVYFTSTALMLGLNLHLPFLEKKIGVEFGQVEGEVEIPGVVSVPPGSMPTPLMDKKSRNYTWFVYHGRQFREAKGIVVNSVAELEPGVLSAMAEGRFVEGGIMPTVYLVGPILSLADKGGGSSSRNDECLVWLDEQPKGSVLFLCFGSMGWFGVHQVREMATGLEQSGHRFLWSLRSMPAGDNHQPTDANLDEVLPEGFLERTKDRGMVWPSWVPQVEVLSHASVGGFVTHCGWNSVLESLWFGVPMIAWPQYAEQHLNEVELVRDMGVAVGMEVDRKCGNFVTAAELERGVRCLMGESEESRRVRAKVADMKVAIRNALKEGGSSYTNLKKLAKDSCC</sequence>
<evidence type="ECO:0000256" key="4">
    <source>
        <dbReference type="RuleBase" id="RU003718"/>
    </source>
</evidence>
<keyword evidence="2 4" id="KW-0328">Glycosyltransferase</keyword>
<dbReference type="InterPro" id="IPR002213">
    <property type="entry name" value="UDP_glucos_trans"/>
</dbReference>
<evidence type="ECO:0000256" key="5">
    <source>
        <dbReference type="RuleBase" id="RU362057"/>
    </source>
</evidence>
<dbReference type="Pfam" id="PF00201">
    <property type="entry name" value="UDPGT"/>
    <property type="match status" value="1"/>
</dbReference>
<dbReference type="Gene3D" id="3.40.50.2000">
    <property type="entry name" value="Glycogen Phosphorylase B"/>
    <property type="match status" value="2"/>
</dbReference>
<dbReference type="PANTHER" id="PTHR48048:SF30">
    <property type="entry name" value="GLYCOSYLTRANSFERASE"/>
    <property type="match status" value="1"/>
</dbReference>
<protein>
    <recommendedName>
        <fullName evidence="5">Glycosyltransferase</fullName>
        <ecNumber evidence="5">2.4.1.-</ecNumber>
    </recommendedName>
</protein>
<keyword evidence="3 4" id="KW-0808">Transferase</keyword>
<dbReference type="SMR" id="I7ICE3"/>
<dbReference type="GO" id="GO:0035251">
    <property type="term" value="F:UDP-glucosyltransferase activity"/>
    <property type="evidence" value="ECO:0007669"/>
    <property type="project" value="InterPro"/>
</dbReference>
<comment type="similarity">
    <text evidence="1 4">Belongs to the UDP-glycosyltransferase family.</text>
</comment>
<proteinExistence type="evidence at transcript level"/>
<evidence type="ECO:0000256" key="3">
    <source>
        <dbReference type="ARBA" id="ARBA00022679"/>
    </source>
</evidence>
<dbReference type="CDD" id="cd03784">
    <property type="entry name" value="GT1_Gtf-like"/>
    <property type="match status" value="1"/>
</dbReference>
<gene>
    <name evidence="6" type="primary">UGT707B1</name>
</gene>
<dbReference type="EC" id="2.4.1.-" evidence="5"/>
<dbReference type="SUPFAM" id="SSF53756">
    <property type="entry name" value="UDP-Glycosyltransferase/glycogen phosphorylase"/>
    <property type="match status" value="1"/>
</dbReference>
<dbReference type="PANTHER" id="PTHR48048">
    <property type="entry name" value="GLYCOSYLTRANSFERASE"/>
    <property type="match status" value="1"/>
</dbReference>
<evidence type="ECO:0000256" key="2">
    <source>
        <dbReference type="ARBA" id="ARBA00022676"/>
    </source>
</evidence>
<evidence type="ECO:0000313" key="6">
    <source>
        <dbReference type="EMBL" id="CCG85331.1"/>
    </source>
</evidence>
<evidence type="ECO:0000256" key="1">
    <source>
        <dbReference type="ARBA" id="ARBA00009995"/>
    </source>
</evidence>
<dbReference type="InterPro" id="IPR050481">
    <property type="entry name" value="UDP-glycosyltransf_plant"/>
</dbReference>
<dbReference type="FunFam" id="3.40.50.2000:FF:000089">
    <property type="entry name" value="Glycosyltransferase"/>
    <property type="match status" value="1"/>
</dbReference>